<evidence type="ECO:0000256" key="1">
    <source>
        <dbReference type="SAM" id="Coils"/>
    </source>
</evidence>
<keyword evidence="2" id="KW-1185">Reference proteome</keyword>
<accession>A0A6P8GAE2</accession>
<feature type="coiled-coil region" evidence="1">
    <location>
        <begin position="117"/>
        <end position="144"/>
    </location>
</feature>
<evidence type="ECO:0000313" key="3">
    <source>
        <dbReference type="RefSeq" id="XP_031436303.1"/>
    </source>
</evidence>
<reference evidence="3" key="1">
    <citation type="submission" date="2025-08" db="UniProtKB">
        <authorList>
            <consortium name="RefSeq"/>
        </authorList>
    </citation>
    <scope>IDENTIFICATION</scope>
</reference>
<proteinExistence type="predicted"/>
<dbReference type="Proteomes" id="UP000515152">
    <property type="component" value="Chromosome 14"/>
</dbReference>
<dbReference type="AlphaFoldDB" id="A0A6P8GAE2"/>
<dbReference type="PROSITE" id="PS50096">
    <property type="entry name" value="IQ"/>
    <property type="match status" value="3"/>
</dbReference>
<organism evidence="2 3">
    <name type="scientific">Clupea harengus</name>
    <name type="common">Atlantic herring</name>
    <dbReference type="NCBI Taxonomy" id="7950"/>
    <lineage>
        <taxon>Eukaryota</taxon>
        <taxon>Metazoa</taxon>
        <taxon>Chordata</taxon>
        <taxon>Craniata</taxon>
        <taxon>Vertebrata</taxon>
        <taxon>Euteleostomi</taxon>
        <taxon>Actinopterygii</taxon>
        <taxon>Neopterygii</taxon>
        <taxon>Teleostei</taxon>
        <taxon>Clupei</taxon>
        <taxon>Clupeiformes</taxon>
        <taxon>Clupeoidei</taxon>
        <taxon>Clupeidae</taxon>
        <taxon>Clupea</taxon>
    </lineage>
</organism>
<sequence>MARLVKLQSQIQQVRVEFFTRQRIAEENRKRENAAAVKIQSWVRGCRVRAYVRYLSKHAVIVQRTWRGFSARALFRHMQEVAYLAMRMKFYNQMAVRIQRRWRGYYVRRNVHNYYERKKYLEALSKKNEEIRRELEEFGQYQQKERHWVAVEREEKKKYQQAQRQHFLLSTIQCPGVYNSPFRGAPSEMEERMRRVTPVLAQSAARQARSKHRQQRMAQEQQNASFLPPINAKKPQGPFRAAEEVWRQRQRPLEPSLRVATSITALEEAREQLRSQELSGRLIDHPFWPFASAHKSRKYQPLIHTRSAFQPLPYGTKHFREDTKHTLQDKEAFKTVFTTCHVFDKYGRLYSNAGNMV</sequence>
<name>A0A6P8GAE2_CLUHA</name>
<gene>
    <name evidence="3" type="primary">spata17</name>
</gene>
<dbReference type="SMART" id="SM00015">
    <property type="entry name" value="IQ"/>
    <property type="match status" value="3"/>
</dbReference>
<dbReference type="CTD" id="128153"/>
<dbReference type="OrthoDB" id="190375at2759"/>
<dbReference type="InterPro" id="IPR027417">
    <property type="entry name" value="P-loop_NTPase"/>
</dbReference>
<dbReference type="InterPro" id="IPR000048">
    <property type="entry name" value="IQ_motif_EF-hand-BS"/>
</dbReference>
<dbReference type="GeneID" id="105911216"/>
<dbReference type="Pfam" id="PF00612">
    <property type="entry name" value="IQ"/>
    <property type="match status" value="3"/>
</dbReference>
<dbReference type="SUPFAM" id="SSF52540">
    <property type="entry name" value="P-loop containing nucleoside triphosphate hydrolases"/>
    <property type="match status" value="1"/>
</dbReference>
<keyword evidence="1" id="KW-0175">Coiled coil</keyword>
<protein>
    <submittedName>
        <fullName evidence="3">Spermatogenesis-associated protein 17</fullName>
    </submittedName>
</protein>
<dbReference type="RefSeq" id="XP_031436303.1">
    <property type="nucleotide sequence ID" value="XM_031580443.2"/>
</dbReference>
<evidence type="ECO:0000313" key="2">
    <source>
        <dbReference type="Proteomes" id="UP000515152"/>
    </source>
</evidence>
<dbReference type="Gene3D" id="1.20.5.190">
    <property type="match status" value="1"/>
</dbReference>
<dbReference type="KEGG" id="char:105911216"/>